<dbReference type="Proteomes" id="UP001291623">
    <property type="component" value="Unassembled WGS sequence"/>
</dbReference>
<proteinExistence type="predicted"/>
<name>A0AAE1V604_9SOLA</name>
<feature type="region of interest" description="Disordered" evidence="1">
    <location>
        <begin position="114"/>
        <end position="134"/>
    </location>
</feature>
<dbReference type="EMBL" id="JAVYJV010000012">
    <property type="protein sequence ID" value="KAK4357758.1"/>
    <property type="molecule type" value="Genomic_DNA"/>
</dbReference>
<dbReference type="AlphaFoldDB" id="A0AAE1V604"/>
<protein>
    <submittedName>
        <fullName evidence="2">Uncharacterized protein</fullName>
    </submittedName>
</protein>
<evidence type="ECO:0000313" key="2">
    <source>
        <dbReference type="EMBL" id="KAK4357758.1"/>
    </source>
</evidence>
<sequence>MPGVGVVVRRAMTEHLDARRMSGVRRVWLGWIPRRATTSPPRVPFRGRGRAPVGLARSRFPCRIPNDGITTYKRSPFALALRARVEPKPPSRPTSSSLRVRWRGPRVAVRTLGFGSAAGTGSSRPPIRPTTLLKNDGRARVGPFRARPGRSGPCGADVGEGCYPVDPAVVICLSQRLSHACGQSGHSYFIVVGEILEFMKDEQLAKAFAKDVFINQERKLGARRRSYTVLVSTINDADRGSADVAFRTPPAPYEKSKFLGSGGVWSQG</sequence>
<evidence type="ECO:0000256" key="1">
    <source>
        <dbReference type="SAM" id="MobiDB-lite"/>
    </source>
</evidence>
<keyword evidence="3" id="KW-1185">Reference proteome</keyword>
<accession>A0AAE1V604</accession>
<dbReference type="PANTHER" id="PTHR34410">
    <property type="entry name" value="INTRON-ENCODED HOMING ENDONUCLEASE, PUTATIVE-RELATED"/>
    <property type="match status" value="1"/>
</dbReference>
<comment type="caution">
    <text evidence="2">The sequence shown here is derived from an EMBL/GenBank/DDBJ whole genome shotgun (WGS) entry which is preliminary data.</text>
</comment>
<organism evidence="2 3">
    <name type="scientific">Anisodus tanguticus</name>
    <dbReference type="NCBI Taxonomy" id="243964"/>
    <lineage>
        <taxon>Eukaryota</taxon>
        <taxon>Viridiplantae</taxon>
        <taxon>Streptophyta</taxon>
        <taxon>Embryophyta</taxon>
        <taxon>Tracheophyta</taxon>
        <taxon>Spermatophyta</taxon>
        <taxon>Magnoliopsida</taxon>
        <taxon>eudicotyledons</taxon>
        <taxon>Gunneridae</taxon>
        <taxon>Pentapetalae</taxon>
        <taxon>asterids</taxon>
        <taxon>lamiids</taxon>
        <taxon>Solanales</taxon>
        <taxon>Solanaceae</taxon>
        <taxon>Solanoideae</taxon>
        <taxon>Hyoscyameae</taxon>
        <taxon>Anisodus</taxon>
    </lineage>
</organism>
<dbReference type="PANTHER" id="PTHR34410:SF2">
    <property type="entry name" value="RRNA INTRON-ENCODED HOMING ENDONUCLEASE"/>
    <property type="match status" value="1"/>
</dbReference>
<gene>
    <name evidence="2" type="ORF">RND71_023368</name>
</gene>
<evidence type="ECO:0000313" key="3">
    <source>
        <dbReference type="Proteomes" id="UP001291623"/>
    </source>
</evidence>
<reference evidence="2" key="1">
    <citation type="submission" date="2023-12" db="EMBL/GenBank/DDBJ databases">
        <title>Genome assembly of Anisodus tanguticus.</title>
        <authorList>
            <person name="Wang Y.-J."/>
        </authorList>
    </citation>
    <scope>NUCLEOTIDE SEQUENCE</scope>
    <source>
        <strain evidence="2">KB-2021</strain>
        <tissue evidence="2">Leaf</tissue>
    </source>
</reference>